<reference evidence="2 3" key="1">
    <citation type="journal article" date="2020" name="Nature">
        <title>Six reference-quality genomes reveal evolution of bat adaptations.</title>
        <authorList>
            <person name="Jebb D."/>
            <person name="Huang Z."/>
            <person name="Pippel M."/>
            <person name="Hughes G.M."/>
            <person name="Lavrichenko K."/>
            <person name="Devanna P."/>
            <person name="Winkler S."/>
            <person name="Jermiin L.S."/>
            <person name="Skirmuntt E.C."/>
            <person name="Katzourakis A."/>
            <person name="Burkitt-Gray L."/>
            <person name="Ray D.A."/>
            <person name="Sullivan K.A.M."/>
            <person name="Roscito J.G."/>
            <person name="Kirilenko B.M."/>
            <person name="Davalos L.M."/>
            <person name="Corthals A.P."/>
            <person name="Power M.L."/>
            <person name="Jones G."/>
            <person name="Ransome R.D."/>
            <person name="Dechmann D.K.N."/>
            <person name="Locatelli A.G."/>
            <person name="Puechmaille S.J."/>
            <person name="Fedrigo O."/>
            <person name="Jarvis E.D."/>
            <person name="Hiller M."/>
            <person name="Vernes S.C."/>
            <person name="Myers E.W."/>
            <person name="Teeling E.C."/>
        </authorList>
    </citation>
    <scope>NUCLEOTIDE SEQUENCE [LARGE SCALE GENOMIC DNA]</scope>
    <source>
        <strain evidence="2">MMolMol1</strain>
        <tissue evidence="2">Muscle</tissue>
    </source>
</reference>
<comment type="caution">
    <text evidence="2">The sequence shown here is derived from an EMBL/GenBank/DDBJ whole genome shotgun (WGS) entry which is preliminary data.</text>
</comment>
<organism evidence="2 3">
    <name type="scientific">Molossus molossus</name>
    <name type="common">Pallas' mastiff bat</name>
    <name type="synonym">Vespertilio molossus</name>
    <dbReference type="NCBI Taxonomy" id="27622"/>
    <lineage>
        <taxon>Eukaryota</taxon>
        <taxon>Metazoa</taxon>
        <taxon>Chordata</taxon>
        <taxon>Craniata</taxon>
        <taxon>Vertebrata</taxon>
        <taxon>Euteleostomi</taxon>
        <taxon>Mammalia</taxon>
        <taxon>Eutheria</taxon>
        <taxon>Laurasiatheria</taxon>
        <taxon>Chiroptera</taxon>
        <taxon>Yangochiroptera</taxon>
        <taxon>Molossidae</taxon>
        <taxon>Molossus</taxon>
    </lineage>
</organism>
<evidence type="ECO:0000256" key="1">
    <source>
        <dbReference type="SAM" id="MobiDB-lite"/>
    </source>
</evidence>
<accession>A0A7J8DEY2</accession>
<name>A0A7J8DEY2_MOLMO</name>
<protein>
    <submittedName>
        <fullName evidence="2">Zinc finger protein 35</fullName>
    </submittedName>
</protein>
<proteinExistence type="predicted"/>
<dbReference type="EMBL" id="JACASF010000018">
    <property type="protein sequence ID" value="KAF6421569.1"/>
    <property type="molecule type" value="Genomic_DNA"/>
</dbReference>
<feature type="region of interest" description="Disordered" evidence="1">
    <location>
        <begin position="16"/>
        <end position="41"/>
    </location>
</feature>
<sequence length="88" mass="10184">MTADLREAMALAPWAPATVKKEEEEEENFLGQASSQQMHSEDVKVWAPGEDPQRGLGVTEQEEKVLRPRTHNYWFQKLKYVTKQKKPT</sequence>
<evidence type="ECO:0000313" key="2">
    <source>
        <dbReference type="EMBL" id="KAF6421569.1"/>
    </source>
</evidence>
<evidence type="ECO:0000313" key="3">
    <source>
        <dbReference type="Proteomes" id="UP000550707"/>
    </source>
</evidence>
<dbReference type="AlphaFoldDB" id="A0A7J8DEY2"/>
<gene>
    <name evidence="2" type="ORF">HJG59_020007</name>
</gene>
<dbReference type="Proteomes" id="UP000550707">
    <property type="component" value="Unassembled WGS sequence"/>
</dbReference>
<keyword evidence="3" id="KW-1185">Reference proteome</keyword>